<dbReference type="EMBL" id="FQZU01000002">
    <property type="protein sequence ID" value="SHI79766.1"/>
    <property type="molecule type" value="Genomic_DNA"/>
</dbReference>
<protein>
    <submittedName>
        <fullName evidence="1">Uncharacterized conserved protein, contains NRDE domain</fullName>
    </submittedName>
</protein>
<dbReference type="PANTHER" id="PTHR17985:SF8">
    <property type="entry name" value="TRANSPORT AND GOLGI ORGANIZATION PROTEIN 2 HOMOLOG"/>
    <property type="match status" value="1"/>
</dbReference>
<organism evidence="1 2">
    <name type="scientific">Desulfatibacillum alkenivorans DSM 16219</name>
    <dbReference type="NCBI Taxonomy" id="1121393"/>
    <lineage>
        <taxon>Bacteria</taxon>
        <taxon>Pseudomonadati</taxon>
        <taxon>Thermodesulfobacteriota</taxon>
        <taxon>Desulfobacteria</taxon>
        <taxon>Desulfobacterales</taxon>
        <taxon>Desulfatibacillaceae</taxon>
        <taxon>Desulfatibacillum</taxon>
    </lineage>
</organism>
<evidence type="ECO:0000313" key="1">
    <source>
        <dbReference type="EMBL" id="SHI79766.1"/>
    </source>
</evidence>
<sequence>MCILLWAYRKHPDYPLILAANRDEFFNRPTASMARWEDFPHILAGRDLQGGGTWMGVNDHGRFAALTNVRDISRIRQEAKSRGLLVSGFLQNQDAPKDYLRAVKKTADQYNPFNLVAGDLGGLCCLTGVDNKVRKLDVGVFGLSNWGLDTPWPKVKKGKRVLASIVEDALENGDLDREALFSMLADSETAPDDKLPDTGVGLDWERVLSSIFVKSPGYGTRCSTVLTVSFTGRVDVEERTFGPEGVTGACSVARHQFELADR</sequence>
<keyword evidence="2" id="KW-1185">Reference proteome</keyword>
<name>A0A1M6E2P4_9BACT</name>
<accession>A0A1M6E2P4</accession>
<gene>
    <name evidence="1" type="ORF">SAMN02745216_00537</name>
</gene>
<dbReference type="STRING" id="1121393.SAMN02745216_00537"/>
<dbReference type="Pfam" id="PF05742">
    <property type="entry name" value="TANGO2"/>
    <property type="match status" value="1"/>
</dbReference>
<dbReference type="AlphaFoldDB" id="A0A1M6E2P4"/>
<dbReference type="PANTHER" id="PTHR17985">
    <property type="entry name" value="SER/THR-RICH PROTEIN T10 IN DGCR REGION"/>
    <property type="match status" value="1"/>
</dbReference>
<dbReference type="OrthoDB" id="4380123at2"/>
<proteinExistence type="predicted"/>
<dbReference type="Gene3D" id="3.60.60.10">
    <property type="entry name" value="Penicillin V Acylase, Chain A"/>
    <property type="match status" value="1"/>
</dbReference>
<evidence type="ECO:0000313" key="2">
    <source>
        <dbReference type="Proteomes" id="UP000183994"/>
    </source>
</evidence>
<dbReference type="InterPro" id="IPR008551">
    <property type="entry name" value="TANGO2"/>
</dbReference>
<dbReference type="Proteomes" id="UP000183994">
    <property type="component" value="Unassembled WGS sequence"/>
</dbReference>
<reference evidence="2" key="1">
    <citation type="submission" date="2016-11" db="EMBL/GenBank/DDBJ databases">
        <authorList>
            <person name="Varghese N."/>
            <person name="Submissions S."/>
        </authorList>
    </citation>
    <scope>NUCLEOTIDE SEQUENCE [LARGE SCALE GENOMIC DNA]</scope>
    <source>
        <strain evidence="2">DSM 16219</strain>
    </source>
</reference>